<protein>
    <submittedName>
        <fullName evidence="1">Uncharacterized protein</fullName>
    </submittedName>
</protein>
<sequence length="143" mass="16046">MTHCLTPLSGVKSSKSGGLGIRCRTVANFKPVYCDLPVVTAKEDLEKLVDTGYGAYRNLASEHCWLKRNDTFENLLFANLSKSLLRLDNPKVFKPLPYVPENQGVLQYWQSPLKVADSKPTIAKSVRQRIGSFEKSYQTQAHS</sequence>
<organism evidence="1 2">
    <name type="scientific">Araneus ventricosus</name>
    <name type="common">Orbweaver spider</name>
    <name type="synonym">Epeira ventricosa</name>
    <dbReference type="NCBI Taxonomy" id="182803"/>
    <lineage>
        <taxon>Eukaryota</taxon>
        <taxon>Metazoa</taxon>
        <taxon>Ecdysozoa</taxon>
        <taxon>Arthropoda</taxon>
        <taxon>Chelicerata</taxon>
        <taxon>Arachnida</taxon>
        <taxon>Araneae</taxon>
        <taxon>Araneomorphae</taxon>
        <taxon>Entelegynae</taxon>
        <taxon>Araneoidea</taxon>
        <taxon>Araneidae</taxon>
        <taxon>Araneus</taxon>
    </lineage>
</organism>
<keyword evidence="2" id="KW-1185">Reference proteome</keyword>
<evidence type="ECO:0000313" key="1">
    <source>
        <dbReference type="EMBL" id="GBN01951.1"/>
    </source>
</evidence>
<gene>
    <name evidence="1" type="ORF">AVEN_159621_1</name>
</gene>
<dbReference type="EMBL" id="BGPR01004663">
    <property type="protein sequence ID" value="GBN01951.1"/>
    <property type="molecule type" value="Genomic_DNA"/>
</dbReference>
<comment type="caution">
    <text evidence="1">The sequence shown here is derived from an EMBL/GenBank/DDBJ whole genome shotgun (WGS) entry which is preliminary data.</text>
</comment>
<reference evidence="1 2" key="1">
    <citation type="journal article" date="2019" name="Sci. Rep.">
        <title>Orb-weaving spider Araneus ventricosus genome elucidates the spidroin gene catalogue.</title>
        <authorList>
            <person name="Kono N."/>
            <person name="Nakamura H."/>
            <person name="Ohtoshi R."/>
            <person name="Moran D.A.P."/>
            <person name="Shinohara A."/>
            <person name="Yoshida Y."/>
            <person name="Fujiwara M."/>
            <person name="Mori M."/>
            <person name="Tomita M."/>
            <person name="Arakawa K."/>
        </authorList>
    </citation>
    <scope>NUCLEOTIDE SEQUENCE [LARGE SCALE GENOMIC DNA]</scope>
</reference>
<name>A0A4Y2KHP2_ARAVE</name>
<evidence type="ECO:0000313" key="2">
    <source>
        <dbReference type="Proteomes" id="UP000499080"/>
    </source>
</evidence>
<proteinExistence type="predicted"/>
<dbReference type="Proteomes" id="UP000499080">
    <property type="component" value="Unassembled WGS sequence"/>
</dbReference>
<accession>A0A4Y2KHP2</accession>
<dbReference type="AlphaFoldDB" id="A0A4Y2KHP2"/>